<protein>
    <recommendedName>
        <fullName evidence="2">cGMP-dependent protein kinase N-terminal coiled-coil domain-containing protein</fullName>
    </recommendedName>
</protein>
<keyword evidence="4" id="KW-1185">Reference proteome</keyword>
<dbReference type="EMBL" id="JAZGQO010000014">
    <property type="protein sequence ID" value="KAK6170677.1"/>
    <property type="molecule type" value="Genomic_DNA"/>
</dbReference>
<organism evidence="3 4">
    <name type="scientific">Patella caerulea</name>
    <name type="common">Rayed Mediterranean limpet</name>
    <dbReference type="NCBI Taxonomy" id="87958"/>
    <lineage>
        <taxon>Eukaryota</taxon>
        <taxon>Metazoa</taxon>
        <taxon>Spiralia</taxon>
        <taxon>Lophotrochozoa</taxon>
        <taxon>Mollusca</taxon>
        <taxon>Gastropoda</taxon>
        <taxon>Patellogastropoda</taxon>
        <taxon>Patelloidea</taxon>
        <taxon>Patellidae</taxon>
        <taxon>Patella</taxon>
    </lineage>
</organism>
<proteinExistence type="predicted"/>
<name>A0AAN8J6B5_PATCE</name>
<dbReference type="InterPro" id="IPR031831">
    <property type="entry name" value="PKcGMP_CC"/>
</dbReference>
<dbReference type="Pfam" id="PF16808">
    <property type="entry name" value="PKcGMP_CC"/>
    <property type="match status" value="1"/>
</dbReference>
<accession>A0AAN8J6B5</accession>
<evidence type="ECO:0000313" key="4">
    <source>
        <dbReference type="Proteomes" id="UP001347796"/>
    </source>
</evidence>
<feature type="domain" description="cGMP-dependent protein kinase N-terminal coiled-coil" evidence="2">
    <location>
        <begin position="10"/>
        <end position="43"/>
    </location>
</feature>
<evidence type="ECO:0000256" key="1">
    <source>
        <dbReference type="SAM" id="Coils"/>
    </source>
</evidence>
<reference evidence="3 4" key="1">
    <citation type="submission" date="2024-01" db="EMBL/GenBank/DDBJ databases">
        <title>The genome of the rayed Mediterranean limpet Patella caerulea (Linnaeus, 1758).</title>
        <authorList>
            <person name="Anh-Thu Weber A."/>
            <person name="Halstead-Nussloch G."/>
        </authorList>
    </citation>
    <scope>NUCLEOTIDE SEQUENCE [LARGE SCALE GENOMIC DNA]</scope>
    <source>
        <strain evidence="3">AATW-2023a</strain>
        <tissue evidence="3">Whole specimen</tissue>
    </source>
</reference>
<comment type="caution">
    <text evidence="3">The sequence shown here is derived from an EMBL/GenBank/DDBJ whole genome shotgun (WGS) entry which is preliminary data.</text>
</comment>
<feature type="coiled-coil region" evidence="1">
    <location>
        <begin position="4"/>
        <end position="45"/>
    </location>
</feature>
<sequence length="91" mass="10707">MGSLQELETLLRRKDEKIKELQKLLEEKECKIQELRSQLDKFQSVLPATVRPLLNGPRKQRAQGISAEPQNLRTIQELTKKTFRKHSKNNR</sequence>
<dbReference type="Gene3D" id="1.20.5.490">
    <property type="entry name" value="Single helix bin"/>
    <property type="match status" value="1"/>
</dbReference>
<dbReference type="Proteomes" id="UP001347796">
    <property type="component" value="Unassembled WGS sequence"/>
</dbReference>
<keyword evidence="1" id="KW-0175">Coiled coil</keyword>
<gene>
    <name evidence="3" type="ORF">SNE40_019010</name>
</gene>
<dbReference type="AlphaFoldDB" id="A0AAN8J6B5"/>
<dbReference type="CDD" id="cd12085">
    <property type="entry name" value="DD_cGKI-alpha"/>
    <property type="match status" value="1"/>
</dbReference>
<evidence type="ECO:0000313" key="3">
    <source>
        <dbReference type="EMBL" id="KAK6170677.1"/>
    </source>
</evidence>
<evidence type="ECO:0000259" key="2">
    <source>
        <dbReference type="Pfam" id="PF16808"/>
    </source>
</evidence>